<name>A0A383DYZ8_9ZZZZ</name>
<evidence type="ECO:0000256" key="1">
    <source>
        <dbReference type="SAM" id="Phobius"/>
    </source>
</evidence>
<keyword evidence="1" id="KW-0472">Membrane</keyword>
<feature type="non-terminal residue" evidence="2">
    <location>
        <position position="1"/>
    </location>
</feature>
<keyword evidence="1" id="KW-1133">Transmembrane helix</keyword>
<dbReference type="EMBL" id="UINC01221191">
    <property type="protein sequence ID" value="SVE49420.1"/>
    <property type="molecule type" value="Genomic_DNA"/>
</dbReference>
<evidence type="ECO:0000313" key="2">
    <source>
        <dbReference type="EMBL" id="SVE49420.1"/>
    </source>
</evidence>
<protein>
    <submittedName>
        <fullName evidence="2">Uncharacterized protein</fullName>
    </submittedName>
</protein>
<proteinExistence type="predicted"/>
<feature type="transmembrane region" description="Helical" evidence="1">
    <location>
        <begin position="12"/>
        <end position="29"/>
    </location>
</feature>
<gene>
    <name evidence="2" type="ORF">METZ01_LOCUS502274</name>
</gene>
<dbReference type="AlphaFoldDB" id="A0A383DYZ8"/>
<sequence length="37" mass="4115">THHFSGPRIRLLFSGMPFIGAILVIWRLLDNSAGAIH</sequence>
<accession>A0A383DYZ8</accession>
<organism evidence="2">
    <name type="scientific">marine metagenome</name>
    <dbReference type="NCBI Taxonomy" id="408172"/>
    <lineage>
        <taxon>unclassified sequences</taxon>
        <taxon>metagenomes</taxon>
        <taxon>ecological metagenomes</taxon>
    </lineage>
</organism>
<keyword evidence="1" id="KW-0812">Transmembrane</keyword>
<reference evidence="2" key="1">
    <citation type="submission" date="2018-05" db="EMBL/GenBank/DDBJ databases">
        <authorList>
            <person name="Lanie J.A."/>
            <person name="Ng W.-L."/>
            <person name="Kazmierczak K.M."/>
            <person name="Andrzejewski T.M."/>
            <person name="Davidsen T.M."/>
            <person name="Wayne K.J."/>
            <person name="Tettelin H."/>
            <person name="Glass J.I."/>
            <person name="Rusch D."/>
            <person name="Podicherti R."/>
            <person name="Tsui H.-C.T."/>
            <person name="Winkler M.E."/>
        </authorList>
    </citation>
    <scope>NUCLEOTIDE SEQUENCE</scope>
</reference>